<evidence type="ECO:0000256" key="4">
    <source>
        <dbReference type="ARBA" id="ARBA00038560"/>
    </source>
</evidence>
<dbReference type="SUPFAM" id="SSF117143">
    <property type="entry name" value="Flagellar hook protein flgE"/>
    <property type="match status" value="1"/>
</dbReference>
<evidence type="ECO:0000313" key="11">
    <source>
        <dbReference type="Proteomes" id="UP000029843"/>
    </source>
</evidence>
<evidence type="ECO:0000256" key="5">
    <source>
        <dbReference type="ARBA" id="ARBA00040228"/>
    </source>
</evidence>
<dbReference type="NCBIfam" id="TIGR02490">
    <property type="entry name" value="flgF"/>
    <property type="match status" value="1"/>
</dbReference>
<proteinExistence type="inferred from homology"/>
<reference evidence="10 11" key="1">
    <citation type="submission" date="2014-08" db="EMBL/GenBank/DDBJ databases">
        <title>Genomic and Phenotypic Diversity of Colwellia psychrerythraea strains from Disparate Marine Basins.</title>
        <authorList>
            <person name="Techtmann S.M."/>
            <person name="Stelling S.C."/>
            <person name="Utturkar S.M."/>
            <person name="Alshibli N."/>
            <person name="Harris A."/>
            <person name="Brown S.D."/>
            <person name="Hazen T.C."/>
        </authorList>
    </citation>
    <scope>NUCLEOTIDE SEQUENCE [LARGE SCALE GENOMIC DNA]</scope>
    <source>
        <strain evidence="10 11">ND2E</strain>
    </source>
</reference>
<evidence type="ECO:0000259" key="8">
    <source>
        <dbReference type="Pfam" id="PF06429"/>
    </source>
</evidence>
<dbReference type="InterPro" id="IPR037925">
    <property type="entry name" value="FlgE/F/G-like"/>
</dbReference>
<dbReference type="NCBIfam" id="TIGR03506">
    <property type="entry name" value="FlgEFG_subfam"/>
    <property type="match status" value="1"/>
</dbReference>
<feature type="domain" description="Flagellar hook protein FlgE/F/G-like D1" evidence="9">
    <location>
        <begin position="81"/>
        <end position="147"/>
    </location>
</feature>
<evidence type="ECO:0000256" key="2">
    <source>
        <dbReference type="ARBA" id="ARBA00009677"/>
    </source>
</evidence>
<dbReference type="EMBL" id="JQED01000029">
    <property type="protein sequence ID" value="KGJ91402.1"/>
    <property type="molecule type" value="Genomic_DNA"/>
</dbReference>
<dbReference type="InterPro" id="IPR001444">
    <property type="entry name" value="Flag_bb_rod_N"/>
</dbReference>
<evidence type="ECO:0000256" key="6">
    <source>
        <dbReference type="RuleBase" id="RU362116"/>
    </source>
</evidence>
<feature type="domain" description="Flagellar basal-body/hook protein C-terminal" evidence="8">
    <location>
        <begin position="200"/>
        <end position="243"/>
    </location>
</feature>
<accession>A0A099KN91</accession>
<dbReference type="InterPro" id="IPR020013">
    <property type="entry name" value="Flagellar_FlgE/F/G"/>
</dbReference>
<organism evidence="10 11">
    <name type="scientific">Colwellia psychrerythraea</name>
    <name type="common">Vibrio psychroerythus</name>
    <dbReference type="NCBI Taxonomy" id="28229"/>
    <lineage>
        <taxon>Bacteria</taxon>
        <taxon>Pseudomonadati</taxon>
        <taxon>Pseudomonadota</taxon>
        <taxon>Gammaproteobacteria</taxon>
        <taxon>Alteromonadales</taxon>
        <taxon>Colwelliaceae</taxon>
        <taxon>Colwellia</taxon>
    </lineage>
</organism>
<dbReference type="GO" id="GO:0030694">
    <property type="term" value="C:bacterial-type flagellum basal body, rod"/>
    <property type="evidence" value="ECO:0007669"/>
    <property type="project" value="UniProtKB-UniRule"/>
</dbReference>
<dbReference type="PANTHER" id="PTHR30435:SF18">
    <property type="entry name" value="FLAGELLAR BASAL-BODY ROD PROTEIN FLGF"/>
    <property type="match status" value="1"/>
</dbReference>
<dbReference type="Pfam" id="PF00460">
    <property type="entry name" value="Flg_bb_rod"/>
    <property type="match status" value="1"/>
</dbReference>
<comment type="subcellular location">
    <subcellularLocation>
        <location evidence="1 6">Bacterial flagellum basal body</location>
    </subcellularLocation>
</comment>
<comment type="similarity">
    <text evidence="2 6">Belongs to the flagella basal body rod proteins family.</text>
</comment>
<dbReference type="AlphaFoldDB" id="A0A099KN91"/>
<keyword evidence="10" id="KW-0969">Cilium</keyword>
<keyword evidence="3 6" id="KW-0975">Bacterial flagellum</keyword>
<evidence type="ECO:0000256" key="3">
    <source>
        <dbReference type="ARBA" id="ARBA00023143"/>
    </source>
</evidence>
<sequence length="247" mass="26619">MDKLLYIAMSGAKQNMQALSVNANNLANAKTTGFKADLAQARSMQAFGEGQPSRVFSMTERASQNFDSGSILHTGRSLDMAIEGEGFFAVQAEDGQEAYTRGGHFRLTETGALETNDGELVIGENGPITLPLPVNNIQISRDGTIMVQPEGAPSSVQEEVGRIKLVNPDTRLIDKGNDGLFRAKNGGQLFADVNVNVLGGALESSNVNPINEMTDMIALQRQFEMQLKMMKTAEEIDSSASSLLRAF</sequence>
<dbReference type="NCBIfam" id="NF009280">
    <property type="entry name" value="PRK12640.1"/>
    <property type="match status" value="1"/>
</dbReference>
<dbReference type="InterPro" id="IPR010930">
    <property type="entry name" value="Flg_bb/hook_C_dom"/>
</dbReference>
<dbReference type="OrthoDB" id="9804559at2"/>
<dbReference type="Pfam" id="PF22692">
    <property type="entry name" value="LlgE_F_G_D1"/>
    <property type="match status" value="1"/>
</dbReference>
<keyword evidence="10" id="KW-0966">Cell projection</keyword>
<comment type="subunit">
    <text evidence="4 6">The basal body constitutes a major portion of the flagellar organelle and consists of five rings (E,L,P,S, and M) mounted on a central rod. The rod consists of about 26 subunits of FlgG in the distal portion, and FlgB, FlgC and FlgF are thought to build up the proximal portion of the rod with about 6 subunits each.</text>
</comment>
<dbReference type="PATRIC" id="fig|28229.4.peg.2317"/>
<dbReference type="PANTHER" id="PTHR30435">
    <property type="entry name" value="FLAGELLAR PROTEIN"/>
    <property type="match status" value="1"/>
</dbReference>
<keyword evidence="10" id="KW-0282">Flagellum</keyword>
<dbReference type="Pfam" id="PF06429">
    <property type="entry name" value="Flg_bbr_C"/>
    <property type="match status" value="1"/>
</dbReference>
<evidence type="ECO:0000313" key="10">
    <source>
        <dbReference type="EMBL" id="KGJ91402.1"/>
    </source>
</evidence>
<dbReference type="InterPro" id="IPR012836">
    <property type="entry name" value="FlgF"/>
</dbReference>
<gene>
    <name evidence="10" type="ORF">ND2E_3267</name>
</gene>
<comment type="caution">
    <text evidence="10">The sequence shown here is derived from an EMBL/GenBank/DDBJ whole genome shotgun (WGS) entry which is preliminary data.</text>
</comment>
<protein>
    <recommendedName>
        <fullName evidence="5 6">Flagellar basal-body rod protein FlgF</fullName>
    </recommendedName>
</protein>
<dbReference type="InterPro" id="IPR053967">
    <property type="entry name" value="LlgE_F_G-like_D1"/>
</dbReference>
<name>A0A099KN91_COLPS</name>
<feature type="domain" description="Flagellar basal body rod protein N-terminal" evidence="7">
    <location>
        <begin position="5"/>
        <end position="35"/>
    </location>
</feature>
<evidence type="ECO:0000256" key="1">
    <source>
        <dbReference type="ARBA" id="ARBA00004117"/>
    </source>
</evidence>
<dbReference type="RefSeq" id="WP_033094026.1">
    <property type="nucleotide sequence ID" value="NZ_JQED01000029.1"/>
</dbReference>
<evidence type="ECO:0000259" key="9">
    <source>
        <dbReference type="Pfam" id="PF22692"/>
    </source>
</evidence>
<evidence type="ECO:0000259" key="7">
    <source>
        <dbReference type="Pfam" id="PF00460"/>
    </source>
</evidence>
<dbReference type="GO" id="GO:0071978">
    <property type="term" value="P:bacterial-type flagellum-dependent swarming motility"/>
    <property type="evidence" value="ECO:0007669"/>
    <property type="project" value="TreeGrafter"/>
</dbReference>
<dbReference type="Proteomes" id="UP000029843">
    <property type="component" value="Unassembled WGS sequence"/>
</dbReference>